<dbReference type="Pfam" id="PF09972">
    <property type="entry name" value="DUF2207"/>
    <property type="match status" value="1"/>
</dbReference>
<reference evidence="5" key="1">
    <citation type="submission" date="2021-03" db="EMBL/GenBank/DDBJ databases">
        <title>Antimicrobial resistance genes in bacteria isolated from Japanese honey, and their potential for conferring macrolide and lincosamide resistance in the American foulbrood pathogen Paenibacillus larvae.</title>
        <authorList>
            <person name="Okamoto M."/>
            <person name="Kumagai M."/>
            <person name="Kanamori H."/>
            <person name="Takamatsu D."/>
        </authorList>
    </citation>
    <scope>NUCLEOTIDE SEQUENCE</scope>
    <source>
        <strain evidence="5">J27TS8</strain>
    </source>
</reference>
<name>A0A919WIP4_9BACI</name>
<feature type="compositionally biased region" description="Low complexity" evidence="1">
    <location>
        <begin position="545"/>
        <end position="556"/>
    </location>
</feature>
<feature type="domain" description="DUF2207" evidence="3">
    <location>
        <begin position="29"/>
        <end position="194"/>
    </location>
</feature>
<evidence type="ECO:0000313" key="6">
    <source>
        <dbReference type="Proteomes" id="UP000682111"/>
    </source>
</evidence>
<dbReference type="InterPro" id="IPR048389">
    <property type="entry name" value="YciQ-like_C"/>
</dbReference>
<feature type="transmembrane region" description="Helical" evidence="2">
    <location>
        <begin position="396"/>
        <end position="413"/>
    </location>
</feature>
<sequence>MKKKISLTLLVAMFIFFFLPKTGLAVDYSITSVNIDAFLQENGNVNVEEIHTYSFDGDFNGITREIFPKNGTKITEFKATENGKTLKVEKDDNLYKVHRKGANETITIAITYTIANGVNVYTDVAEFYWPFFDDRNESTYEKMLITIHPPAATDDVIAFGYDQAFEREVIQQEGPVLFQLGEVPDGENGDIRVAYPASLFPSANVTADKAMKGEILKAQTELYEEAAARAKMQESLHSASLYVVIASLLFLVLFVLISGLRARGKKIDVERKMQQAFFIPKETLSLPAMIYFTKGHIPTEAISAALLDLVRKGFVTKTEESFQLVKVKPANQHEEILMNFLFYEVGSHGEFQFEDLQKYTKNKLNHGKYQTKMQEWQKAVQMEVKTQPLYEKRGKLRWTFAILGILQLAYSFLTLGYELLGWFFAFILLSGVYIVLAITYRPKTWNGLMIKHEWQRMKEHLPKISMKTWENLSGDEQMRSYIYGVGINDKKIIETNQKFIQAFKRPNTSLNSNYDVDPYGANIHSLLLIGPLASSNFHSAHKTTSESTTSSSSSMSSGGGVGGGGGGSGAF</sequence>
<evidence type="ECO:0000256" key="2">
    <source>
        <dbReference type="SAM" id="Phobius"/>
    </source>
</evidence>
<evidence type="ECO:0000313" key="5">
    <source>
        <dbReference type="EMBL" id="GIN62431.1"/>
    </source>
</evidence>
<evidence type="ECO:0000259" key="4">
    <source>
        <dbReference type="Pfam" id="PF20990"/>
    </source>
</evidence>
<comment type="caution">
    <text evidence="5">The sequence shown here is derived from an EMBL/GenBank/DDBJ whole genome shotgun (WGS) entry which is preliminary data.</text>
</comment>
<accession>A0A919WIP4</accession>
<feature type="transmembrane region" description="Helical" evidence="2">
    <location>
        <begin position="239"/>
        <end position="262"/>
    </location>
</feature>
<dbReference type="InterPro" id="IPR018702">
    <property type="entry name" value="DUF2207"/>
</dbReference>
<feature type="domain" description="Predicted membrane protein YciQ-like C-terminal" evidence="4">
    <location>
        <begin position="293"/>
        <end position="461"/>
    </location>
</feature>
<gene>
    <name evidence="5" type="ORF">J27TS8_24240</name>
</gene>
<dbReference type="AlphaFoldDB" id="A0A919WIP4"/>
<dbReference type="RefSeq" id="WP_212933752.1">
    <property type="nucleotide sequence ID" value="NZ_BORC01000003.1"/>
</dbReference>
<evidence type="ECO:0000259" key="3">
    <source>
        <dbReference type="Pfam" id="PF09972"/>
    </source>
</evidence>
<evidence type="ECO:0008006" key="7">
    <source>
        <dbReference type="Google" id="ProtNLM"/>
    </source>
</evidence>
<evidence type="ECO:0000256" key="1">
    <source>
        <dbReference type="SAM" id="MobiDB-lite"/>
    </source>
</evidence>
<keyword evidence="2" id="KW-0812">Transmembrane</keyword>
<dbReference type="Proteomes" id="UP000682111">
    <property type="component" value="Unassembled WGS sequence"/>
</dbReference>
<keyword evidence="6" id="KW-1185">Reference proteome</keyword>
<feature type="region of interest" description="Disordered" evidence="1">
    <location>
        <begin position="539"/>
        <end position="571"/>
    </location>
</feature>
<protein>
    <recommendedName>
        <fullName evidence="7">DUF2207 domain-containing protein</fullName>
    </recommendedName>
</protein>
<feature type="compositionally biased region" description="Gly residues" evidence="1">
    <location>
        <begin position="557"/>
        <end position="571"/>
    </location>
</feature>
<dbReference type="Pfam" id="PF20990">
    <property type="entry name" value="DUF2207_C"/>
    <property type="match status" value="1"/>
</dbReference>
<keyword evidence="2" id="KW-0472">Membrane</keyword>
<feature type="transmembrane region" description="Helical" evidence="2">
    <location>
        <begin position="419"/>
        <end position="440"/>
    </location>
</feature>
<organism evidence="5 6">
    <name type="scientific">Robertmurraya siralis</name>
    <dbReference type="NCBI Taxonomy" id="77777"/>
    <lineage>
        <taxon>Bacteria</taxon>
        <taxon>Bacillati</taxon>
        <taxon>Bacillota</taxon>
        <taxon>Bacilli</taxon>
        <taxon>Bacillales</taxon>
        <taxon>Bacillaceae</taxon>
        <taxon>Robertmurraya</taxon>
    </lineage>
</organism>
<keyword evidence="2" id="KW-1133">Transmembrane helix</keyword>
<proteinExistence type="predicted"/>
<dbReference type="EMBL" id="BORC01000003">
    <property type="protein sequence ID" value="GIN62431.1"/>
    <property type="molecule type" value="Genomic_DNA"/>
</dbReference>